<dbReference type="KEGG" id="ock:EXM22_08550"/>
<organism evidence="1 2">
    <name type="scientific">Oceanispirochaeta crateris</name>
    <dbReference type="NCBI Taxonomy" id="2518645"/>
    <lineage>
        <taxon>Bacteria</taxon>
        <taxon>Pseudomonadati</taxon>
        <taxon>Spirochaetota</taxon>
        <taxon>Spirochaetia</taxon>
        <taxon>Spirochaetales</taxon>
        <taxon>Spirochaetaceae</taxon>
        <taxon>Oceanispirochaeta</taxon>
    </lineage>
</organism>
<dbReference type="OrthoDB" id="370471at2"/>
<protein>
    <submittedName>
        <fullName evidence="1">Uncharacterized protein</fullName>
    </submittedName>
</protein>
<proteinExistence type="predicted"/>
<dbReference type="EMBL" id="CP036150">
    <property type="protein sequence ID" value="QEN08031.1"/>
    <property type="molecule type" value="Genomic_DNA"/>
</dbReference>
<dbReference type="AlphaFoldDB" id="A0A5C1QKA8"/>
<evidence type="ECO:0000313" key="1">
    <source>
        <dbReference type="EMBL" id="QEN08031.1"/>
    </source>
</evidence>
<sequence>MDYPVAERALIKWTKERLKVIEVSEKFCHYRFEMDGSTCSNGGVEFKAFLHANISPPPQSLIEKAWIEIPEEEQASATHMCCCFKSGPKERQTYFESLKKDASFTGESLENEILKELPLNHAGCLCYQPMINQKWKMALSTIHYARSTSPSGI</sequence>
<dbReference type="RefSeq" id="WP_149486111.1">
    <property type="nucleotide sequence ID" value="NZ_CP036150.1"/>
</dbReference>
<reference evidence="1 2" key="1">
    <citation type="submission" date="2019-02" db="EMBL/GenBank/DDBJ databases">
        <title>Complete Genome Sequence and Methylome Analysis of free living Spirochaetas.</title>
        <authorList>
            <person name="Fomenkov A."/>
            <person name="Dubinina G."/>
            <person name="Leshcheva N."/>
            <person name="Mikheeva N."/>
            <person name="Grabovich M."/>
            <person name="Vincze T."/>
            <person name="Roberts R.J."/>
        </authorList>
    </citation>
    <scope>NUCLEOTIDE SEQUENCE [LARGE SCALE GENOMIC DNA]</scope>
    <source>
        <strain evidence="1 2">K2</strain>
    </source>
</reference>
<gene>
    <name evidence="1" type="ORF">EXM22_08550</name>
</gene>
<keyword evidence="2" id="KW-1185">Reference proteome</keyword>
<name>A0A5C1QKA8_9SPIO</name>
<evidence type="ECO:0000313" key="2">
    <source>
        <dbReference type="Proteomes" id="UP000324209"/>
    </source>
</evidence>
<accession>A0A5C1QKA8</accession>
<dbReference type="Proteomes" id="UP000324209">
    <property type="component" value="Chromosome"/>
</dbReference>